<dbReference type="EMBL" id="CP025197">
    <property type="protein sequence ID" value="AUG56117.1"/>
    <property type="molecule type" value="Genomic_DNA"/>
</dbReference>
<dbReference type="AlphaFoldDB" id="A0A2K9DX38"/>
<evidence type="ECO:0000313" key="2">
    <source>
        <dbReference type="Proteomes" id="UP000233534"/>
    </source>
</evidence>
<accession>A0A2K9DX38</accession>
<dbReference type="RefSeq" id="WP_101298561.1">
    <property type="nucleotide sequence ID" value="NZ_CP025197.1"/>
</dbReference>
<protein>
    <submittedName>
        <fullName evidence="1">Uncharacterized protein</fullName>
    </submittedName>
</protein>
<dbReference type="Proteomes" id="UP000233534">
    <property type="component" value="Chromosome"/>
</dbReference>
<keyword evidence="2" id="KW-1185">Reference proteome</keyword>
<evidence type="ECO:0000313" key="1">
    <source>
        <dbReference type="EMBL" id="AUG56117.1"/>
    </source>
</evidence>
<dbReference type="KEGG" id="hsc:HVS_00705"/>
<proteinExistence type="predicted"/>
<name>A0A2K9DX38_9FIRM</name>
<gene>
    <name evidence="1" type="ORF">HVS_00705</name>
</gene>
<sequence length="196" mass="23156">MNKVDSEKRIKEIFNILENGITNFKKVGKRRWGNPSGTQEGLDTYEIRQKEDSILVATTKWANASTGEINRSAILTTVFPEKNYNSLGQTLEVNLPYYFSKRFSTRVYEDDSLIEIRHYGNFTIGRRGLKKTYFFEYLRENGYDNEICIDEEGKEYVCIIRLNGNSIEPDYLGERLIKWTKIIKEYKDYYRNLYSN</sequence>
<organism evidence="1 2">
    <name type="scientific">Acetivibrio saccincola</name>
    <dbReference type="NCBI Taxonomy" id="1677857"/>
    <lineage>
        <taxon>Bacteria</taxon>
        <taxon>Bacillati</taxon>
        <taxon>Bacillota</taxon>
        <taxon>Clostridia</taxon>
        <taxon>Eubacteriales</taxon>
        <taxon>Oscillospiraceae</taxon>
        <taxon>Acetivibrio</taxon>
    </lineage>
</organism>
<reference evidence="1 2" key="1">
    <citation type="submission" date="2017-12" db="EMBL/GenBank/DDBJ databases">
        <title>Complete genome sequence of Herbivorax saccincola GGR1, a novel Cellulosome-producing hydrolytic bacterium in a thermophilic biogas plant, established by Illumina and Nanopore MinION sequencing.</title>
        <authorList>
            <person name="Pechtl A."/>
            <person name="Ruckert C."/>
            <person name="Koeck D.E."/>
            <person name="Maus I."/>
            <person name="Winkler A."/>
            <person name="Kalinowski J."/>
            <person name="Puhler A."/>
            <person name="Schwarz W.W."/>
            <person name="Zverlov V.V."/>
            <person name="Schluter A."/>
            <person name="Liebl W."/>
        </authorList>
    </citation>
    <scope>NUCLEOTIDE SEQUENCE [LARGE SCALE GENOMIC DNA]</scope>
    <source>
        <strain evidence="2">SR1</strain>
    </source>
</reference>